<accession>A0A6G9AWX6</accession>
<dbReference type="EMBL" id="CP050063">
    <property type="protein sequence ID" value="QIP16839.1"/>
    <property type="molecule type" value="Genomic_DNA"/>
</dbReference>
<keyword evidence="2" id="KW-1185">Reference proteome</keyword>
<evidence type="ECO:0000313" key="2">
    <source>
        <dbReference type="Proteomes" id="UP000501802"/>
    </source>
</evidence>
<evidence type="ECO:0000313" key="1">
    <source>
        <dbReference type="EMBL" id="QIP16839.1"/>
    </source>
</evidence>
<gene>
    <name evidence="1" type="ORF">G8759_31460</name>
</gene>
<dbReference type="Proteomes" id="UP000501802">
    <property type="component" value="Chromosome"/>
</dbReference>
<dbReference type="InterPro" id="IPR038636">
    <property type="entry name" value="Wzi_sf"/>
</dbReference>
<reference evidence="1 2" key="1">
    <citation type="submission" date="2020-03" db="EMBL/GenBank/DDBJ databases">
        <authorList>
            <person name="Kim M.K."/>
        </authorList>
    </citation>
    <scope>NUCLEOTIDE SEQUENCE [LARGE SCALE GENOMIC DNA]</scope>
    <source>
        <strain evidence="1 2">BT328</strain>
    </source>
</reference>
<proteinExistence type="predicted"/>
<organism evidence="1 2">
    <name type="scientific">Spirosoma aureum</name>
    <dbReference type="NCBI Taxonomy" id="2692134"/>
    <lineage>
        <taxon>Bacteria</taxon>
        <taxon>Pseudomonadati</taxon>
        <taxon>Bacteroidota</taxon>
        <taxon>Cytophagia</taxon>
        <taxon>Cytophagales</taxon>
        <taxon>Cytophagaceae</taxon>
        <taxon>Spirosoma</taxon>
    </lineage>
</organism>
<dbReference type="Gene3D" id="2.40.160.130">
    <property type="entry name" value="Capsule assembly protein Wzi"/>
    <property type="match status" value="1"/>
</dbReference>
<dbReference type="AlphaFoldDB" id="A0A6G9AWX6"/>
<sequence length="543" mass="60330">MFFSTHSLTHRWSSLIQVLSGLVLIVYTSAGQPLRFTFPDSLPLPRTLPGSEAAPWLKKTGFTDRTSWQVEAGGFASSSGTVPFWLQTNQFGTVPKLAPTGLMKVTVHREYQAATSSKIPKVDWGYGVEVVGWTGTQNQALLSEGYLKGRLGKIEVMAGRRRQIIGLAESSLSSGSYIWSGNALPVPQVQLSIPDYIPLGFSRGFIALKGLYSHGWFGNGPYVQKSFLHQKAIYLRLGKPTARVRLYGAFTHLAQWGGFAPFLERDPTSSFDGQLAQSMEAYLNVVLPMKTDALKNRAKFTTFDQNRVGDHRGSAELSLEIKLGQTSLYAYQQHFYDLGRKLYNLRNIEDGLYGLRLVNHKARPFFEEVVLELFNSGNQGVLQFGKSLGGEAENYFTNGQYPESWSYQGRTLGTPFISQASDTRADLPRLPFSGYTLDNTLIEGVHGINNNRVRALYGAVSGWLGSDWHYLLKASYSQNYGMFAIPFPAETMQLSMMTSLTRSIRWFGGSSLLFAAGYDQGQLLASAEQIGGYLGLRKSWKTH</sequence>
<dbReference type="KEGG" id="spib:G8759_31460"/>
<name>A0A6G9AWX6_9BACT</name>
<protein>
    <submittedName>
        <fullName evidence="1">Capsule assembly Wzi family protein</fullName>
    </submittedName>
</protein>